<gene>
    <name evidence="1" type="ORF">AGLY_014596</name>
</gene>
<keyword evidence="2" id="KW-1185">Reference proteome</keyword>
<feature type="non-terminal residue" evidence="1">
    <location>
        <position position="192"/>
    </location>
</feature>
<comment type="caution">
    <text evidence="1">The sequence shown here is derived from an EMBL/GenBank/DDBJ whole genome shotgun (WGS) entry which is preliminary data.</text>
</comment>
<organism evidence="1 2">
    <name type="scientific">Aphis glycines</name>
    <name type="common">Soybean aphid</name>
    <dbReference type="NCBI Taxonomy" id="307491"/>
    <lineage>
        <taxon>Eukaryota</taxon>
        <taxon>Metazoa</taxon>
        <taxon>Ecdysozoa</taxon>
        <taxon>Arthropoda</taxon>
        <taxon>Hexapoda</taxon>
        <taxon>Insecta</taxon>
        <taxon>Pterygota</taxon>
        <taxon>Neoptera</taxon>
        <taxon>Paraneoptera</taxon>
        <taxon>Hemiptera</taxon>
        <taxon>Sternorrhyncha</taxon>
        <taxon>Aphidomorpha</taxon>
        <taxon>Aphidoidea</taxon>
        <taxon>Aphididae</taxon>
        <taxon>Aphidini</taxon>
        <taxon>Aphis</taxon>
        <taxon>Aphis</taxon>
    </lineage>
</organism>
<dbReference type="AlphaFoldDB" id="A0A6G0T1N1"/>
<evidence type="ECO:0000313" key="1">
    <source>
        <dbReference type="EMBL" id="KAE9524546.1"/>
    </source>
</evidence>
<accession>A0A6G0T1N1</accession>
<evidence type="ECO:0000313" key="2">
    <source>
        <dbReference type="Proteomes" id="UP000475862"/>
    </source>
</evidence>
<sequence length="192" mass="22920">MKKKTKNFFFIATAVRLYFLMTFKKNVYVFEHFNEIQAVFLVSSIYLSVFRIQHLSISYLISYLDLNFLNEVMNVFFLLSCKFLNSLIISVNRSYSLYWAHGYAIILIFNDVKTILDKLSFIFFDILAIIHIRQNLIKNKNNFGFFYIIKIHEIIDFGLIFQINNKKSICGLQRLQPFFEYGPLFYIIILFT</sequence>
<dbReference type="EMBL" id="VYZN01000065">
    <property type="protein sequence ID" value="KAE9524546.1"/>
    <property type="molecule type" value="Genomic_DNA"/>
</dbReference>
<dbReference type="Proteomes" id="UP000475862">
    <property type="component" value="Unassembled WGS sequence"/>
</dbReference>
<name>A0A6G0T1N1_APHGL</name>
<proteinExistence type="predicted"/>
<reference evidence="1 2" key="1">
    <citation type="submission" date="2019-08" db="EMBL/GenBank/DDBJ databases">
        <title>The genome of the soybean aphid Biotype 1, its phylome, world population structure and adaptation to the North American continent.</title>
        <authorList>
            <person name="Giordano R."/>
            <person name="Donthu R.K."/>
            <person name="Hernandez A.G."/>
            <person name="Wright C.L."/>
            <person name="Zimin A.V."/>
        </authorList>
    </citation>
    <scope>NUCLEOTIDE SEQUENCE [LARGE SCALE GENOMIC DNA]</scope>
    <source>
        <tissue evidence="1">Whole aphids</tissue>
    </source>
</reference>
<protein>
    <submittedName>
        <fullName evidence="1">Uncharacterized protein</fullName>
    </submittedName>
</protein>